<organism evidence="2 3">
    <name type="scientific">Didymella exigua CBS 183.55</name>
    <dbReference type="NCBI Taxonomy" id="1150837"/>
    <lineage>
        <taxon>Eukaryota</taxon>
        <taxon>Fungi</taxon>
        <taxon>Dikarya</taxon>
        <taxon>Ascomycota</taxon>
        <taxon>Pezizomycotina</taxon>
        <taxon>Dothideomycetes</taxon>
        <taxon>Pleosporomycetidae</taxon>
        <taxon>Pleosporales</taxon>
        <taxon>Pleosporineae</taxon>
        <taxon>Didymellaceae</taxon>
        <taxon>Didymella</taxon>
    </lineage>
</organism>
<feature type="compositionally biased region" description="Low complexity" evidence="1">
    <location>
        <begin position="10"/>
        <end position="21"/>
    </location>
</feature>
<dbReference type="RefSeq" id="XP_033446577.1">
    <property type="nucleotide sequence ID" value="XM_033588244.1"/>
</dbReference>
<protein>
    <submittedName>
        <fullName evidence="2">Uncharacterized protein</fullName>
    </submittedName>
</protein>
<evidence type="ECO:0000313" key="2">
    <source>
        <dbReference type="EMBL" id="KAF1926325.1"/>
    </source>
</evidence>
<name>A0A6A5RDI5_9PLEO</name>
<evidence type="ECO:0000313" key="3">
    <source>
        <dbReference type="Proteomes" id="UP000800082"/>
    </source>
</evidence>
<reference evidence="2" key="1">
    <citation type="journal article" date="2020" name="Stud. Mycol.">
        <title>101 Dothideomycetes genomes: a test case for predicting lifestyles and emergence of pathogens.</title>
        <authorList>
            <person name="Haridas S."/>
            <person name="Albert R."/>
            <person name="Binder M."/>
            <person name="Bloem J."/>
            <person name="Labutti K."/>
            <person name="Salamov A."/>
            <person name="Andreopoulos B."/>
            <person name="Baker S."/>
            <person name="Barry K."/>
            <person name="Bills G."/>
            <person name="Bluhm B."/>
            <person name="Cannon C."/>
            <person name="Castanera R."/>
            <person name="Culley D."/>
            <person name="Daum C."/>
            <person name="Ezra D."/>
            <person name="Gonzalez J."/>
            <person name="Henrissat B."/>
            <person name="Kuo A."/>
            <person name="Liang C."/>
            <person name="Lipzen A."/>
            <person name="Lutzoni F."/>
            <person name="Magnuson J."/>
            <person name="Mondo S."/>
            <person name="Nolan M."/>
            <person name="Ohm R."/>
            <person name="Pangilinan J."/>
            <person name="Park H.-J."/>
            <person name="Ramirez L."/>
            <person name="Alfaro M."/>
            <person name="Sun H."/>
            <person name="Tritt A."/>
            <person name="Yoshinaga Y."/>
            <person name="Zwiers L.-H."/>
            <person name="Turgeon B."/>
            <person name="Goodwin S."/>
            <person name="Spatafora J."/>
            <person name="Crous P."/>
            <person name="Grigoriev I."/>
        </authorList>
    </citation>
    <scope>NUCLEOTIDE SEQUENCE</scope>
    <source>
        <strain evidence="2">CBS 183.55</strain>
    </source>
</reference>
<accession>A0A6A5RDI5</accession>
<evidence type="ECO:0000256" key="1">
    <source>
        <dbReference type="SAM" id="MobiDB-lite"/>
    </source>
</evidence>
<dbReference type="OrthoDB" id="3795305at2759"/>
<keyword evidence="3" id="KW-1185">Reference proteome</keyword>
<dbReference type="GeneID" id="54345891"/>
<feature type="compositionally biased region" description="Polar residues" evidence="1">
    <location>
        <begin position="97"/>
        <end position="116"/>
    </location>
</feature>
<sequence>MLPLPSTGYTSRPTNTTRSSSSIKQLRHLLHSTRTRTALSAAGGWFPRRQACASLSLLLTLCCQLSGWCERRSQTKTRSLPDDVWARLVSAADTLTSQGAEQAPPSAQTPVQSTAAGSFHDAGLRCKAPSSSKRPTSTGASPSPKRARSVEPLGQAAKAPSHASSLRISNCSSDLEELRPQESAALITTVTSNNRRAEQACDKKRKASLMRKRLDLGLIKLSNTASRDEHYAYNYLS</sequence>
<feature type="region of interest" description="Disordered" evidence="1">
    <location>
        <begin position="97"/>
        <end position="165"/>
    </location>
</feature>
<dbReference type="Proteomes" id="UP000800082">
    <property type="component" value="Unassembled WGS sequence"/>
</dbReference>
<feature type="compositionally biased region" description="Polar residues" evidence="1">
    <location>
        <begin position="129"/>
        <end position="141"/>
    </location>
</feature>
<dbReference type="AlphaFoldDB" id="A0A6A5RDI5"/>
<dbReference type="EMBL" id="ML978977">
    <property type="protein sequence ID" value="KAF1926325.1"/>
    <property type="molecule type" value="Genomic_DNA"/>
</dbReference>
<proteinExistence type="predicted"/>
<feature type="region of interest" description="Disordered" evidence="1">
    <location>
        <begin position="1"/>
        <end position="21"/>
    </location>
</feature>
<gene>
    <name evidence="2" type="ORF">M421DRAFT_214130</name>
</gene>